<dbReference type="GO" id="GO:0031640">
    <property type="term" value="P:killing of cells of another organism"/>
    <property type="evidence" value="ECO:0007669"/>
    <property type="project" value="UniProtKB-KW"/>
</dbReference>
<dbReference type="PANTHER" id="PTHR11407">
    <property type="entry name" value="LYSOZYME C"/>
    <property type="match status" value="1"/>
</dbReference>
<dbReference type="OrthoDB" id="6692707at2759"/>
<dbReference type="Pfam" id="PF00062">
    <property type="entry name" value="Lys"/>
    <property type="match status" value="1"/>
</dbReference>
<gene>
    <name evidence="11" type="primary">LOC114329300</name>
</gene>
<evidence type="ECO:0000313" key="11">
    <source>
        <dbReference type="RefSeq" id="XP_028134147.1"/>
    </source>
</evidence>
<keyword evidence="7" id="KW-0732">Signal</keyword>
<keyword evidence="3" id="KW-0929">Antimicrobial</keyword>
<dbReference type="GO" id="GO:0042742">
    <property type="term" value="P:defense response to bacterium"/>
    <property type="evidence" value="ECO:0007669"/>
    <property type="project" value="UniProtKB-KW"/>
</dbReference>
<dbReference type="PANTHER" id="PTHR11407:SF63">
    <property type="entry name" value="LYSOZYME C"/>
    <property type="match status" value="1"/>
</dbReference>
<organism evidence="11">
    <name type="scientific">Diabrotica virgifera virgifera</name>
    <name type="common">western corn rootworm</name>
    <dbReference type="NCBI Taxonomy" id="50390"/>
    <lineage>
        <taxon>Eukaryota</taxon>
        <taxon>Metazoa</taxon>
        <taxon>Ecdysozoa</taxon>
        <taxon>Arthropoda</taxon>
        <taxon>Hexapoda</taxon>
        <taxon>Insecta</taxon>
        <taxon>Pterygota</taxon>
        <taxon>Neoptera</taxon>
        <taxon>Endopterygota</taxon>
        <taxon>Coleoptera</taxon>
        <taxon>Polyphaga</taxon>
        <taxon>Cucujiformia</taxon>
        <taxon>Chrysomeloidea</taxon>
        <taxon>Chrysomelidae</taxon>
        <taxon>Galerucinae</taxon>
        <taxon>Diabroticina</taxon>
        <taxon>Diabroticites</taxon>
        <taxon>Diabrotica</taxon>
    </lineage>
</organism>
<dbReference type="InterPro" id="IPR019799">
    <property type="entry name" value="Glyco_hydro_22_CS"/>
</dbReference>
<dbReference type="Proteomes" id="UP001652700">
    <property type="component" value="Unplaced"/>
</dbReference>
<proteinExistence type="inferred from homology"/>
<evidence type="ECO:0000256" key="6">
    <source>
        <dbReference type="RuleBase" id="RU004440"/>
    </source>
</evidence>
<keyword evidence="5" id="KW-0326">Glycosidase</keyword>
<evidence type="ECO:0000313" key="10">
    <source>
        <dbReference type="Proteomes" id="UP001652700"/>
    </source>
</evidence>
<feature type="chain" id="PRO_5028147698" description="lysozyme" evidence="7">
    <location>
        <begin position="24"/>
        <end position="149"/>
    </location>
</feature>
<dbReference type="FunCoup" id="A0A6P7FGV8">
    <property type="interactions" value="22"/>
</dbReference>
<dbReference type="PROSITE" id="PS00128">
    <property type="entry name" value="GLYCOSYL_HYDROL_F22_1"/>
    <property type="match status" value="1"/>
</dbReference>
<feature type="signal peptide" evidence="7">
    <location>
        <begin position="1"/>
        <end position="23"/>
    </location>
</feature>
<dbReference type="AlphaFoldDB" id="A0A6P7FGV8"/>
<dbReference type="InterPro" id="IPR001916">
    <property type="entry name" value="Glyco_hydro_22"/>
</dbReference>
<comment type="catalytic activity">
    <reaction evidence="1">
        <text>Hydrolysis of (1-&gt;4)-beta-linkages between N-acetylmuramic acid and N-acetyl-D-glucosamine residues in a peptidoglycan and between N-acetyl-D-glucosamine residues in chitodextrins.</text>
        <dbReference type="EC" id="3.2.1.17"/>
    </reaction>
</comment>
<reference evidence="9" key="2">
    <citation type="submission" date="2025-05" db="UniProtKB">
        <authorList>
            <consortium name="EnsemblMetazoa"/>
        </authorList>
    </citation>
    <scope>IDENTIFICATION</scope>
</reference>
<dbReference type="PROSITE" id="PS51348">
    <property type="entry name" value="GLYCOSYL_HYDROL_F22_2"/>
    <property type="match status" value="1"/>
</dbReference>
<evidence type="ECO:0000256" key="5">
    <source>
        <dbReference type="ARBA" id="ARBA00023295"/>
    </source>
</evidence>
<comment type="similarity">
    <text evidence="6">Belongs to the glycosyl hydrolase 22 family.</text>
</comment>
<dbReference type="Gene3D" id="1.10.530.10">
    <property type="match status" value="1"/>
</dbReference>
<dbReference type="RefSeq" id="XP_028134147.1">
    <property type="nucleotide sequence ID" value="XM_028278346.1"/>
</dbReference>
<dbReference type="EC" id="3.2.1.17" evidence="2"/>
<evidence type="ECO:0000259" key="8">
    <source>
        <dbReference type="PROSITE" id="PS00128"/>
    </source>
</evidence>
<evidence type="ECO:0000256" key="4">
    <source>
        <dbReference type="ARBA" id="ARBA00023157"/>
    </source>
</evidence>
<evidence type="ECO:0000313" key="9">
    <source>
        <dbReference type="EnsemblMetazoa" id="XP_028134147.1"/>
    </source>
</evidence>
<dbReference type="KEGG" id="dvv:114329300"/>
<feature type="domain" description="Glycosyl hydrolases family 22 (GH22)" evidence="8">
    <location>
        <begin position="93"/>
        <end position="111"/>
    </location>
</feature>
<keyword evidence="10" id="KW-1185">Reference proteome</keyword>
<dbReference type="SUPFAM" id="SSF53955">
    <property type="entry name" value="Lysozyme-like"/>
    <property type="match status" value="1"/>
</dbReference>
<protein>
    <recommendedName>
        <fullName evidence="2">lysozyme</fullName>
        <ecNumber evidence="2">3.2.1.17</ecNumber>
    </recommendedName>
</protein>
<dbReference type="InterPro" id="IPR023346">
    <property type="entry name" value="Lysozyme-like_dom_sf"/>
</dbReference>
<dbReference type="CDD" id="cd16899">
    <property type="entry name" value="LYZ_C_invert"/>
    <property type="match status" value="1"/>
</dbReference>
<evidence type="ECO:0000256" key="3">
    <source>
        <dbReference type="ARBA" id="ARBA00022638"/>
    </source>
</evidence>
<dbReference type="GO" id="GO:0003796">
    <property type="term" value="F:lysozyme activity"/>
    <property type="evidence" value="ECO:0007669"/>
    <property type="project" value="UniProtKB-EC"/>
</dbReference>
<dbReference type="EnsemblMetazoa" id="XM_028278346.2">
    <property type="protein sequence ID" value="XP_028134147.1"/>
    <property type="gene ID" value="LOC114329300"/>
</dbReference>
<name>A0A6P7FGV8_DIAVI</name>
<keyword evidence="3" id="KW-0081">Bacteriolytic enzyme</keyword>
<dbReference type="InParanoid" id="A0A6P7FGV8"/>
<dbReference type="GeneID" id="114329300"/>
<evidence type="ECO:0000256" key="1">
    <source>
        <dbReference type="ARBA" id="ARBA00000632"/>
    </source>
</evidence>
<accession>A0A6P7FGV8</accession>
<keyword evidence="5" id="KW-0378">Hydrolase</keyword>
<sequence>MKMILVVLLRCFLFNNVVYQVDAKVYTKCGLAQDLVKIGFDRSMVGNWVCMVESESGRDTSKQKAKANGGKALGLFQINSKDWCTFGKAGGKCNAKCEDFLDDEITKDATCAKKIQAELGFRYWDGWTQSCYGRSYPSTIVPLCFPTAG</sequence>
<dbReference type="PRINTS" id="PR00135">
    <property type="entry name" value="LYZLACT"/>
</dbReference>
<dbReference type="SMART" id="SM00263">
    <property type="entry name" value="LYZ1"/>
    <property type="match status" value="1"/>
</dbReference>
<evidence type="ECO:0000256" key="7">
    <source>
        <dbReference type="SAM" id="SignalP"/>
    </source>
</evidence>
<keyword evidence="4" id="KW-1015">Disulfide bond</keyword>
<evidence type="ECO:0000256" key="2">
    <source>
        <dbReference type="ARBA" id="ARBA00012732"/>
    </source>
</evidence>
<reference evidence="11" key="1">
    <citation type="submission" date="2025-04" db="UniProtKB">
        <authorList>
            <consortium name="RefSeq"/>
        </authorList>
    </citation>
    <scope>IDENTIFICATION</scope>
    <source>
        <tissue evidence="11">Whole insect</tissue>
    </source>
</reference>